<dbReference type="PANTHER" id="PTHR42802">
    <property type="entry name" value="MONOOXYGENASE"/>
    <property type="match status" value="1"/>
</dbReference>
<keyword evidence="7" id="KW-0274">FAD</keyword>
<keyword evidence="17" id="KW-1185">Reference proteome</keyword>
<dbReference type="EMBL" id="SNXZ01000006">
    <property type="protein sequence ID" value="TDP94048.1"/>
    <property type="molecule type" value="Genomic_DNA"/>
</dbReference>
<comment type="pathway">
    <text evidence="2">Siderophore biosynthesis.</text>
</comment>
<evidence type="ECO:0000256" key="12">
    <source>
        <dbReference type="ARBA" id="ARBA00031158"/>
    </source>
</evidence>
<keyword evidence="6" id="KW-0285">Flavoprotein</keyword>
<dbReference type="Gene3D" id="3.50.50.60">
    <property type="entry name" value="FAD/NAD(P)-binding domain"/>
    <property type="match status" value="1"/>
</dbReference>
<comment type="cofactor">
    <cofactor evidence="1">
        <name>FAD</name>
        <dbReference type="ChEBI" id="CHEBI:57692"/>
    </cofactor>
</comment>
<dbReference type="Pfam" id="PF13434">
    <property type="entry name" value="Lys_Orn_oxgnase"/>
    <property type="match status" value="1"/>
</dbReference>
<name>A0A4V3CYG2_LABRH</name>
<keyword evidence="10" id="KW-0503">Monooxygenase</keyword>
<keyword evidence="8" id="KW-0521">NADP</keyword>
<reference evidence="16 17" key="1">
    <citation type="submission" date="2019-03" db="EMBL/GenBank/DDBJ databases">
        <title>Genomic Encyclopedia of Type Strains, Phase IV (KMG-IV): sequencing the most valuable type-strain genomes for metagenomic binning, comparative biology and taxonomic classification.</title>
        <authorList>
            <person name="Goeker M."/>
        </authorList>
    </citation>
    <scope>NUCLEOTIDE SEQUENCE [LARGE SCALE GENOMIC DNA]</scope>
    <source>
        <strain evidence="16 17">DSM 45361</strain>
    </source>
</reference>
<dbReference type="OrthoDB" id="7527071at2"/>
<evidence type="ECO:0000256" key="9">
    <source>
        <dbReference type="ARBA" id="ARBA00023002"/>
    </source>
</evidence>
<evidence type="ECO:0000256" key="8">
    <source>
        <dbReference type="ARBA" id="ARBA00022857"/>
    </source>
</evidence>
<comment type="similarity">
    <text evidence="3">Belongs to the lysine N(6)-hydroxylase/L-ornithine N(5)-oxygenase family.</text>
</comment>
<evidence type="ECO:0000256" key="14">
    <source>
        <dbReference type="ARBA" id="ARBA00032738"/>
    </source>
</evidence>
<evidence type="ECO:0000256" key="11">
    <source>
        <dbReference type="ARBA" id="ARBA00029939"/>
    </source>
</evidence>
<evidence type="ECO:0000313" key="17">
    <source>
        <dbReference type="Proteomes" id="UP000295444"/>
    </source>
</evidence>
<dbReference type="Proteomes" id="UP000295444">
    <property type="component" value="Unassembled WGS sequence"/>
</dbReference>
<dbReference type="GO" id="GO:0006879">
    <property type="term" value="P:intracellular iron ion homeostasis"/>
    <property type="evidence" value="ECO:0007669"/>
    <property type="project" value="TreeGrafter"/>
</dbReference>
<gene>
    <name evidence="16" type="ORF">EV186_106442</name>
</gene>
<dbReference type="InterPro" id="IPR036188">
    <property type="entry name" value="FAD/NAD-bd_sf"/>
</dbReference>
<evidence type="ECO:0000256" key="15">
    <source>
        <dbReference type="ARBA" id="ARBA00048407"/>
    </source>
</evidence>
<dbReference type="PANTHER" id="PTHR42802:SF1">
    <property type="entry name" value="L-ORNITHINE N(5)-MONOOXYGENASE"/>
    <property type="match status" value="1"/>
</dbReference>
<dbReference type="GO" id="GO:0047091">
    <property type="term" value="F:L-lysine 6-monooxygenase (NADPH) activity"/>
    <property type="evidence" value="ECO:0007669"/>
    <property type="project" value="UniProtKB-EC"/>
</dbReference>
<evidence type="ECO:0000256" key="1">
    <source>
        <dbReference type="ARBA" id="ARBA00001974"/>
    </source>
</evidence>
<protein>
    <recommendedName>
        <fullName evidence="5">L-lysine N6-monooxygenase MbtG</fullName>
        <ecNumber evidence="4">1.14.13.59</ecNumber>
    </recommendedName>
    <alternativeName>
        <fullName evidence="14">Lysine 6-N-hydroxylase</fullName>
    </alternativeName>
    <alternativeName>
        <fullName evidence="13">Lysine N6-hydroxylase</fullName>
    </alternativeName>
    <alternativeName>
        <fullName evidence="11">Lysine-N-oxygenase</fullName>
    </alternativeName>
    <alternativeName>
        <fullName evidence="12">Mycobactin synthase protein G</fullName>
    </alternativeName>
</protein>
<dbReference type="RefSeq" id="WP_133853015.1">
    <property type="nucleotide sequence ID" value="NZ_SNXZ01000006.1"/>
</dbReference>
<evidence type="ECO:0000256" key="5">
    <source>
        <dbReference type="ARBA" id="ARBA00016406"/>
    </source>
</evidence>
<evidence type="ECO:0000256" key="10">
    <source>
        <dbReference type="ARBA" id="ARBA00023033"/>
    </source>
</evidence>
<evidence type="ECO:0000256" key="3">
    <source>
        <dbReference type="ARBA" id="ARBA00007588"/>
    </source>
</evidence>
<comment type="caution">
    <text evidence="16">The sequence shown here is derived from an EMBL/GenBank/DDBJ whole genome shotgun (WGS) entry which is preliminary data.</text>
</comment>
<keyword evidence="9" id="KW-0560">Oxidoreductase</keyword>
<evidence type="ECO:0000256" key="13">
    <source>
        <dbReference type="ARBA" id="ARBA00032493"/>
    </source>
</evidence>
<evidence type="ECO:0000313" key="16">
    <source>
        <dbReference type="EMBL" id="TDP94048.1"/>
    </source>
</evidence>
<sequence length="438" mass="48465">MNHQQVELLAIGAGPANLALAVALEEMAPAELAERCVVVEQYDDIVWQRGMLLPWAQSQVSFLKDLVTLRNPRSKFSFLNYLHSQGRLDEFINLGTFTPYRQEISGYLQWVAHSLTKVKVQYGRKVVSVDADTTADGTVRGWLVGFSDGATIACRDLVVGAGRDAHVPEVFASVSKEKVIHSTEYAFRVTELDEQAEHRIVVVGGAQSAAEMLWSSHQRFPKAQLTMVMRSIGLNGYESSKFTNELFYPSFVDEFHGALPEAREQLLREMHRTNYSGLAPHMLENLYREMYLEKLHGKERLAMITMAEIVDAQTDGDEVVLTLLDRKSGGRSELRCDVVMLGTGFVKEMPRVAQNLAAEVGASAVAVDRSYRMQLPENVTGRVYLQGVNEATHGIADSLISVLAARSSEIVADLLAGRQTREIARNGVEPAPAVAQSL</sequence>
<dbReference type="EC" id="1.14.13.59" evidence="4"/>
<evidence type="ECO:0000256" key="6">
    <source>
        <dbReference type="ARBA" id="ARBA00022630"/>
    </source>
</evidence>
<organism evidence="16 17">
    <name type="scientific">Labedaea rhizosphaerae</name>
    <dbReference type="NCBI Taxonomy" id="598644"/>
    <lineage>
        <taxon>Bacteria</taxon>
        <taxon>Bacillati</taxon>
        <taxon>Actinomycetota</taxon>
        <taxon>Actinomycetes</taxon>
        <taxon>Pseudonocardiales</taxon>
        <taxon>Pseudonocardiaceae</taxon>
        <taxon>Labedaea</taxon>
    </lineage>
</organism>
<dbReference type="SUPFAM" id="SSF51905">
    <property type="entry name" value="FAD/NAD(P)-binding domain"/>
    <property type="match status" value="2"/>
</dbReference>
<evidence type="ECO:0000256" key="7">
    <source>
        <dbReference type="ARBA" id="ARBA00022827"/>
    </source>
</evidence>
<dbReference type="AlphaFoldDB" id="A0A4V3CYG2"/>
<evidence type="ECO:0000256" key="2">
    <source>
        <dbReference type="ARBA" id="ARBA00004924"/>
    </source>
</evidence>
<dbReference type="InterPro" id="IPR025700">
    <property type="entry name" value="Lys/Orn_oxygenase"/>
</dbReference>
<comment type="catalytic activity">
    <reaction evidence="15">
        <text>L-lysine + NADPH + O2 = N(6)-hydroxy-L-lysine + NADP(+) + H2O</text>
        <dbReference type="Rhea" id="RHEA:23228"/>
        <dbReference type="ChEBI" id="CHEBI:15377"/>
        <dbReference type="ChEBI" id="CHEBI:15379"/>
        <dbReference type="ChEBI" id="CHEBI:32551"/>
        <dbReference type="ChEBI" id="CHEBI:57783"/>
        <dbReference type="ChEBI" id="CHEBI:57820"/>
        <dbReference type="ChEBI" id="CHEBI:58349"/>
        <dbReference type="EC" id="1.14.13.59"/>
    </reaction>
</comment>
<proteinExistence type="inferred from homology"/>
<evidence type="ECO:0000256" key="4">
    <source>
        <dbReference type="ARBA" id="ARBA00013076"/>
    </source>
</evidence>
<accession>A0A4V3CYG2</accession>